<gene>
    <name evidence="4" type="primary">LOC112495178</name>
</gene>
<keyword evidence="2" id="KW-0472">Membrane</keyword>
<evidence type="ECO:0000256" key="2">
    <source>
        <dbReference type="SAM" id="Phobius"/>
    </source>
</evidence>
<reference evidence="4" key="1">
    <citation type="submission" date="2025-08" db="UniProtKB">
        <authorList>
            <consortium name="RefSeq"/>
        </authorList>
    </citation>
    <scope>IDENTIFICATION</scope>
</reference>
<protein>
    <submittedName>
        <fullName evidence="4">AF4/FMR2 family member 4-like</fullName>
    </submittedName>
</protein>
<feature type="compositionally biased region" description="Low complexity" evidence="1">
    <location>
        <begin position="403"/>
        <end position="413"/>
    </location>
</feature>
<feature type="region of interest" description="Disordered" evidence="1">
    <location>
        <begin position="854"/>
        <end position="951"/>
    </location>
</feature>
<feature type="region of interest" description="Disordered" evidence="1">
    <location>
        <begin position="497"/>
        <end position="624"/>
    </location>
</feature>
<feature type="compositionally biased region" description="Polar residues" evidence="1">
    <location>
        <begin position="860"/>
        <end position="873"/>
    </location>
</feature>
<keyword evidence="2" id="KW-1133">Transmembrane helix</keyword>
<dbReference type="RefSeq" id="XP_024946346.1">
    <property type="nucleotide sequence ID" value="XM_025090578.1"/>
</dbReference>
<dbReference type="Proteomes" id="UP000694920">
    <property type="component" value="Unplaced"/>
</dbReference>
<accession>A0AAJ7RSJ1</accession>
<feature type="region of interest" description="Disordered" evidence="1">
    <location>
        <begin position="658"/>
        <end position="683"/>
    </location>
</feature>
<organism evidence="3 4">
    <name type="scientific">Cephus cinctus</name>
    <name type="common">Wheat stem sawfly</name>
    <dbReference type="NCBI Taxonomy" id="211228"/>
    <lineage>
        <taxon>Eukaryota</taxon>
        <taxon>Metazoa</taxon>
        <taxon>Ecdysozoa</taxon>
        <taxon>Arthropoda</taxon>
        <taxon>Hexapoda</taxon>
        <taxon>Insecta</taxon>
        <taxon>Pterygota</taxon>
        <taxon>Neoptera</taxon>
        <taxon>Endopterygota</taxon>
        <taxon>Hymenoptera</taxon>
        <taxon>Cephoidea</taxon>
        <taxon>Cephidae</taxon>
        <taxon>Cephus</taxon>
    </lineage>
</organism>
<dbReference type="KEGG" id="ccin:112495178"/>
<keyword evidence="3" id="KW-1185">Reference proteome</keyword>
<feature type="compositionally biased region" description="Basic residues" evidence="1">
    <location>
        <begin position="360"/>
        <end position="370"/>
    </location>
</feature>
<evidence type="ECO:0000313" key="3">
    <source>
        <dbReference type="Proteomes" id="UP000694920"/>
    </source>
</evidence>
<feature type="region of interest" description="Disordered" evidence="1">
    <location>
        <begin position="761"/>
        <end position="801"/>
    </location>
</feature>
<keyword evidence="2" id="KW-0812">Transmembrane</keyword>
<dbReference type="AlphaFoldDB" id="A0AAJ7RSJ1"/>
<feature type="transmembrane region" description="Helical" evidence="2">
    <location>
        <begin position="20"/>
        <end position="40"/>
    </location>
</feature>
<feature type="compositionally biased region" description="Basic residues" evidence="1">
    <location>
        <begin position="912"/>
        <end position="930"/>
    </location>
</feature>
<dbReference type="GeneID" id="112495178"/>
<feature type="compositionally biased region" description="Polar residues" evidence="1">
    <location>
        <begin position="500"/>
        <end position="524"/>
    </location>
</feature>
<name>A0AAJ7RSJ1_CEPCN</name>
<feature type="region of interest" description="Disordered" evidence="1">
    <location>
        <begin position="316"/>
        <end position="335"/>
    </location>
</feature>
<proteinExistence type="predicted"/>
<evidence type="ECO:0000313" key="4">
    <source>
        <dbReference type="RefSeq" id="XP_024946346.1"/>
    </source>
</evidence>
<evidence type="ECO:0000256" key="1">
    <source>
        <dbReference type="SAM" id="MobiDB-lite"/>
    </source>
</evidence>
<sequence>MLSAGTQAHFVLTLQSMPPFVVESILVLALAVIMAIPLILQVQMLFDGITKATDPYPAICQNDWMDAEYRDVVTHYPATAILDTSSGSSVNMKLMPARNACSTPMFKSELKNAEDTRVRMPILKSSSSFVITNSVLPVVDISAFNYGAYRHKMIEANLKKQYGDSQPPGNVVLNSIHLNSIDSNGTVRVGDATGSPGFIDSNEERCGGTTELSRKEIEFLHPLDHFLIKGSKKSSTVEMATGTKEFEDALSELVDFDKGVGQKNYESCFAKTSNDRTNLSSKNIKMPTEIHKVVLPKSKHGSKVDFHSTTKTISKVDSSLKPGSFKDSRKSPVSFPRINSVSSAVRTSEAKEIERSNVQSKRRKTLKRTSIRPATSTESLSPVSTKRSPSTDQEDGESFNRTSFSSSEAESSFHGSTKSRSKSGNRIRFPANEFQVGEQLHDRSIVTIEEQIQALGIDKTSSLIRKPSSIKNLTERSVARSKSKKFIFEKSGSLVRDYHSNPSSTSGSRSVTPNSRPRTANPSITFRPRSFEGSIKSSLSIPESAKDIQEPIANRETSKHTVNPMDSDKNSLKLQISKDNAASRKYSRGRSLDPSKSRKFSKKSPTPRSSERMSNLRIDSSRSRHVLLTSSSAFTNSTLSMQPPVLPSSNSSAVATHVKANTQERVVRSPERIGKSGDSEPAVKSKTLGSYLRMAERRRTFLGNLNKTPSKSERPRTAGAETMTEAKIVTEALKSENDPEKMVTPDEDQLLNLKIRGRDKIDKSNSKIRNNFPRVQDQGFNPEESQGKRSKKLMKSSSSSINYKDRYVRSMLLGHEKPKSITRNPIIVNRSQNQRPKLLATDGSVEITSTMLSNSLSNSQENQKPMTSSVTVENSKETEIKSISFSEDESKRFKKKYPNQPDSPEREAKISRVSKPKSTKKHEKSQRKSKQSGIPILASNKINSPNKSKRAKKDLLNLDSLNSLKGSTKSKLLIQKSLRSYIRRLKHVLTDQRKDHNEDSESLASLSLTDAILPELRSSLCSSEFEELERLLKRLEASTATHVIGREIEA</sequence>
<feature type="compositionally biased region" description="Basic and acidic residues" evidence="1">
    <location>
        <begin position="665"/>
        <end position="683"/>
    </location>
</feature>
<feature type="compositionally biased region" description="Polar residues" evidence="1">
    <location>
        <begin position="372"/>
        <end position="391"/>
    </location>
</feature>
<feature type="region of interest" description="Disordered" evidence="1">
    <location>
        <begin position="341"/>
        <end position="426"/>
    </location>
</feature>